<dbReference type="PANTHER" id="PTHR35089">
    <property type="entry name" value="CHAPERONE PROTEIN SKP"/>
    <property type="match status" value="1"/>
</dbReference>
<dbReference type="Pfam" id="PF03938">
    <property type="entry name" value="OmpH"/>
    <property type="match status" value="1"/>
</dbReference>
<dbReference type="SUPFAM" id="SSF111384">
    <property type="entry name" value="OmpH-like"/>
    <property type="match status" value="1"/>
</dbReference>
<evidence type="ECO:0000313" key="5">
    <source>
        <dbReference type="EMBL" id="NYD90247.1"/>
    </source>
</evidence>
<dbReference type="InterPro" id="IPR005632">
    <property type="entry name" value="Chaperone_Skp"/>
</dbReference>
<dbReference type="PANTHER" id="PTHR35089:SF1">
    <property type="entry name" value="CHAPERONE PROTEIN SKP"/>
    <property type="match status" value="1"/>
</dbReference>
<evidence type="ECO:0000256" key="2">
    <source>
        <dbReference type="ARBA" id="ARBA00022729"/>
    </source>
</evidence>
<dbReference type="RefSeq" id="WP_179508681.1">
    <property type="nucleotide sequence ID" value="NZ_JACCBY010000002.1"/>
</dbReference>
<sequence length="252" mass="25666">MKTITKTSLAALAGASLALAAGAATAQTAGIATAQADAAIFSAKAFDAANQQISTTFKTQLDQAAAAQTALNTQLRTLLDTNKDGQVSQAEAAAAEAPNSAIGNQVRAAQQKAQPGIEAAQGPAIKAQAYALEQVIAKYDPALRAVVAAKKINVVLAPNAIQYAPPSTDVTRDIIAEIDRTTPTVSITPPANWQPQQQTVELLQQYRQLVYANAARRQQAGAPASAAGTPAPAAGTPAPAAGAKPRATPQGR</sequence>
<reference evidence="5 6" key="2">
    <citation type="submission" date="2020-08" db="EMBL/GenBank/DDBJ databases">
        <title>The Agave Microbiome: Exploring the role of microbial communities in plant adaptations to desert environments.</title>
        <authorList>
            <person name="Partida-Martinez L.P."/>
        </authorList>
    </citation>
    <scope>NUCLEOTIDE SEQUENCE [LARGE SCALE GENOMIC DNA]</scope>
    <source>
        <strain evidence="5 6">AS2.3</strain>
    </source>
</reference>
<evidence type="ECO:0000256" key="4">
    <source>
        <dbReference type="SAM" id="SignalP"/>
    </source>
</evidence>
<feature type="chain" id="PRO_5031066285" evidence="4">
    <location>
        <begin position="27"/>
        <end position="252"/>
    </location>
</feature>
<dbReference type="SMART" id="SM00935">
    <property type="entry name" value="OmpH"/>
    <property type="match status" value="1"/>
</dbReference>
<dbReference type="GO" id="GO:0005829">
    <property type="term" value="C:cytosol"/>
    <property type="evidence" value="ECO:0007669"/>
    <property type="project" value="TreeGrafter"/>
</dbReference>
<dbReference type="Proteomes" id="UP000517753">
    <property type="component" value="Unassembled WGS sequence"/>
</dbReference>
<comment type="similarity">
    <text evidence="1">Belongs to the Skp family.</text>
</comment>
<organism evidence="5 6">
    <name type="scientific">Sphingomonas melonis</name>
    <dbReference type="NCBI Taxonomy" id="152682"/>
    <lineage>
        <taxon>Bacteria</taxon>
        <taxon>Pseudomonadati</taxon>
        <taxon>Pseudomonadota</taxon>
        <taxon>Alphaproteobacteria</taxon>
        <taxon>Sphingomonadales</taxon>
        <taxon>Sphingomonadaceae</taxon>
        <taxon>Sphingomonas</taxon>
    </lineage>
</organism>
<protein>
    <submittedName>
        <fullName evidence="5">Skp family chaperone for outer membrane proteins</fullName>
    </submittedName>
</protein>
<keyword evidence="2 4" id="KW-0732">Signal</keyword>
<comment type="caution">
    <text evidence="5">The sequence shown here is derived from an EMBL/GenBank/DDBJ whole genome shotgun (WGS) entry which is preliminary data.</text>
</comment>
<proteinExistence type="inferred from homology"/>
<evidence type="ECO:0000313" key="6">
    <source>
        <dbReference type="Proteomes" id="UP000517753"/>
    </source>
</evidence>
<feature type="signal peptide" evidence="4">
    <location>
        <begin position="1"/>
        <end position="26"/>
    </location>
</feature>
<dbReference type="AlphaFoldDB" id="A0A7Y9FNM2"/>
<accession>A0A7Y9FNM2</accession>
<name>A0A7Y9FNM2_9SPHN</name>
<dbReference type="Gene3D" id="3.30.910.20">
    <property type="entry name" value="Skp domain"/>
    <property type="match status" value="1"/>
</dbReference>
<gene>
    <name evidence="5" type="ORF">HD841_002027</name>
</gene>
<reference evidence="5 6" key="1">
    <citation type="submission" date="2020-07" db="EMBL/GenBank/DDBJ databases">
        <authorList>
            <person name="Partida-Martinez L."/>
            <person name="Huntemann M."/>
            <person name="Clum A."/>
            <person name="Wang J."/>
            <person name="Palaniappan K."/>
            <person name="Ritter S."/>
            <person name="Chen I.-M."/>
            <person name="Stamatis D."/>
            <person name="Reddy T."/>
            <person name="O'Malley R."/>
            <person name="Daum C."/>
            <person name="Shapiro N."/>
            <person name="Ivanova N."/>
            <person name="Kyrpides N."/>
            <person name="Woyke T."/>
        </authorList>
    </citation>
    <scope>NUCLEOTIDE SEQUENCE [LARGE SCALE GENOMIC DNA]</scope>
    <source>
        <strain evidence="5 6">AS2.3</strain>
    </source>
</reference>
<dbReference type="InterPro" id="IPR024930">
    <property type="entry name" value="Skp_dom_sf"/>
</dbReference>
<evidence type="ECO:0000256" key="1">
    <source>
        <dbReference type="ARBA" id="ARBA00009091"/>
    </source>
</evidence>
<dbReference type="EMBL" id="JACCBY010000002">
    <property type="protein sequence ID" value="NYD90247.1"/>
    <property type="molecule type" value="Genomic_DNA"/>
</dbReference>
<evidence type="ECO:0000256" key="3">
    <source>
        <dbReference type="SAM" id="MobiDB-lite"/>
    </source>
</evidence>
<dbReference type="GO" id="GO:0051082">
    <property type="term" value="F:unfolded protein binding"/>
    <property type="evidence" value="ECO:0007669"/>
    <property type="project" value="InterPro"/>
</dbReference>
<keyword evidence="6" id="KW-1185">Reference proteome</keyword>
<dbReference type="GO" id="GO:0050821">
    <property type="term" value="P:protein stabilization"/>
    <property type="evidence" value="ECO:0007669"/>
    <property type="project" value="TreeGrafter"/>
</dbReference>
<feature type="region of interest" description="Disordered" evidence="3">
    <location>
        <begin position="217"/>
        <end position="252"/>
    </location>
</feature>